<evidence type="ECO:0000313" key="2">
    <source>
        <dbReference type="EMBL" id="RHW68210.1"/>
    </source>
</evidence>
<dbReference type="AlphaFoldDB" id="A0A3L6L104"/>
<organism evidence="2 3">
    <name type="scientific">Trypanosoma brucei equiperdum</name>
    <dbReference type="NCBI Taxonomy" id="630700"/>
    <lineage>
        <taxon>Eukaryota</taxon>
        <taxon>Discoba</taxon>
        <taxon>Euglenozoa</taxon>
        <taxon>Kinetoplastea</taxon>
        <taxon>Metakinetoplastina</taxon>
        <taxon>Trypanosomatida</taxon>
        <taxon>Trypanosomatidae</taxon>
        <taxon>Trypanosoma</taxon>
    </lineage>
</organism>
<name>A0A3L6L104_9TRYP</name>
<sequence>MFSGWFKRVPPEEKAKEWRRQLNSEMRKLDLQIRKIQREEMKVKQTARQAAKKGDTVVLRMLAKEIIHSRKAVRRLHTARTQMNSVSMQLQQQVSQIKLAGRIEASAVVMTQMNQLMHIREVRESIQSLGREMTKAGLIEEMMNDTIDDVLDGDISDTELEDEVEKVVVEVTQGKMEGTVVGTSRLPEVQQEQEAENEGELESDDELVARLNMLRGTVS</sequence>
<reference evidence="2 3" key="1">
    <citation type="submission" date="2018-09" db="EMBL/GenBank/DDBJ databases">
        <title>whole genome sequence of T. equiperdum IVM-t1 strain.</title>
        <authorList>
            <person name="Suganuma K."/>
        </authorList>
    </citation>
    <scope>NUCLEOTIDE SEQUENCE [LARGE SCALE GENOMIC DNA]</scope>
    <source>
        <strain evidence="2 3">IVM-t1</strain>
    </source>
</reference>
<dbReference type="EMBL" id="QSBY01000011">
    <property type="protein sequence ID" value="RHW68210.1"/>
    <property type="molecule type" value="Genomic_DNA"/>
</dbReference>
<comment type="caution">
    <text evidence="2">The sequence shown here is derived from an EMBL/GenBank/DDBJ whole genome shotgun (WGS) entry which is preliminary data.</text>
</comment>
<feature type="region of interest" description="Disordered" evidence="1">
    <location>
        <begin position="179"/>
        <end position="206"/>
    </location>
</feature>
<dbReference type="GO" id="GO:0007034">
    <property type="term" value="P:vacuolar transport"/>
    <property type="evidence" value="ECO:0007669"/>
    <property type="project" value="InterPro"/>
</dbReference>
<dbReference type="Pfam" id="PF03357">
    <property type="entry name" value="Snf7"/>
    <property type="match status" value="1"/>
</dbReference>
<dbReference type="Proteomes" id="UP000266743">
    <property type="component" value="Chromosome 11"/>
</dbReference>
<feature type="compositionally biased region" description="Acidic residues" evidence="1">
    <location>
        <begin position="191"/>
        <end position="206"/>
    </location>
</feature>
<proteinExistence type="predicted"/>
<gene>
    <name evidence="2" type="ORF">DPX39_110071400</name>
</gene>
<dbReference type="Gene3D" id="6.10.140.1230">
    <property type="match status" value="1"/>
</dbReference>
<evidence type="ECO:0000313" key="3">
    <source>
        <dbReference type="Proteomes" id="UP000266743"/>
    </source>
</evidence>
<evidence type="ECO:0000256" key="1">
    <source>
        <dbReference type="SAM" id="MobiDB-lite"/>
    </source>
</evidence>
<dbReference type="InterPro" id="IPR005024">
    <property type="entry name" value="Snf7_fam"/>
</dbReference>
<protein>
    <submittedName>
        <fullName evidence="2">Class-E vacuolar protein-sorting protein 24 (Vps24p)</fullName>
    </submittedName>
</protein>
<accession>A0A3L6L104</accession>
<dbReference type="PANTHER" id="PTHR10476">
    <property type="entry name" value="CHARGED MULTIVESICULAR BODY PROTEIN"/>
    <property type="match status" value="1"/>
</dbReference>